<evidence type="ECO:0000313" key="2">
    <source>
        <dbReference type="Proteomes" id="UP000281474"/>
    </source>
</evidence>
<dbReference type="PANTHER" id="PTHR36455:SF1">
    <property type="entry name" value="BLR8292 PROTEIN"/>
    <property type="match status" value="1"/>
</dbReference>
<dbReference type="EMBL" id="QZEI01000099">
    <property type="protein sequence ID" value="RLV58085.1"/>
    <property type="molecule type" value="Genomic_DNA"/>
</dbReference>
<reference evidence="1 2" key="1">
    <citation type="submission" date="2018-09" db="EMBL/GenBank/DDBJ databases">
        <title>Phylogeny of the Shewanellaceae, and recommendation for two new genera, Pseudoshewanella and Parashewanella.</title>
        <authorList>
            <person name="Wang G."/>
        </authorList>
    </citation>
    <scope>NUCLEOTIDE SEQUENCE [LARGE SCALE GENOMIC DNA]</scope>
    <source>
        <strain evidence="1 2">C51</strain>
    </source>
</reference>
<gene>
    <name evidence="1" type="ORF">D5018_19120</name>
</gene>
<dbReference type="PANTHER" id="PTHR36455">
    <property type="match status" value="1"/>
</dbReference>
<dbReference type="AlphaFoldDB" id="A0A3L8PRS3"/>
<dbReference type="RefSeq" id="WP_121840586.1">
    <property type="nucleotide sequence ID" value="NZ_ML014848.1"/>
</dbReference>
<accession>A0A3L8PRS3</accession>
<keyword evidence="2" id="KW-1185">Reference proteome</keyword>
<name>A0A3L8PRS3_9GAMM</name>
<evidence type="ECO:0000313" key="1">
    <source>
        <dbReference type="EMBL" id="RLV58085.1"/>
    </source>
</evidence>
<dbReference type="Proteomes" id="UP000281474">
    <property type="component" value="Unassembled WGS sequence"/>
</dbReference>
<proteinExistence type="predicted"/>
<dbReference type="NCBIfam" id="NF033819">
    <property type="entry name" value="IS66_TnpB"/>
    <property type="match status" value="1"/>
</dbReference>
<dbReference type="InterPro" id="IPR008878">
    <property type="entry name" value="Transposase_IS66_Orf2"/>
</dbReference>
<protein>
    <submittedName>
        <fullName evidence="1">Transposase</fullName>
    </submittedName>
</protein>
<organism evidence="1 2">
    <name type="scientific">Parashewanella curva</name>
    <dbReference type="NCBI Taxonomy" id="2338552"/>
    <lineage>
        <taxon>Bacteria</taxon>
        <taxon>Pseudomonadati</taxon>
        <taxon>Pseudomonadota</taxon>
        <taxon>Gammaproteobacteria</taxon>
        <taxon>Alteromonadales</taxon>
        <taxon>Shewanellaceae</taxon>
        <taxon>Parashewanella</taxon>
    </lineage>
</organism>
<dbReference type="Pfam" id="PF05717">
    <property type="entry name" value="TnpB_IS66"/>
    <property type="match status" value="1"/>
</dbReference>
<comment type="caution">
    <text evidence="1">The sequence shown here is derived from an EMBL/GenBank/DDBJ whole genome shotgun (WGS) entry which is preliminary data.</text>
</comment>
<sequence>MFAEQPAIYLYRKPVYFRNAINGLSQIVDAQMNLSPFCGALFLFTNKARNKLKLLYWDKTGFVLSYKQLAKEKFKWPVNHTASQLEITEEELNRLLDGFSTIGHQAIHCDGMYTA</sequence>